<dbReference type="SUPFAM" id="SSF53335">
    <property type="entry name" value="S-adenosyl-L-methionine-dependent methyltransferases"/>
    <property type="match status" value="1"/>
</dbReference>
<proteinExistence type="predicted"/>
<keyword evidence="2" id="KW-0489">Methyltransferase</keyword>
<protein>
    <submittedName>
        <fullName evidence="2">Class I SAM-dependent methyltransferase</fullName>
    </submittedName>
</protein>
<name>A0ABP7FYY7_9ACTN</name>
<dbReference type="RefSeq" id="WP_344972657.1">
    <property type="nucleotide sequence ID" value="NZ_BAABDD010000015.1"/>
</dbReference>
<evidence type="ECO:0000313" key="2">
    <source>
        <dbReference type="EMBL" id="GAA3750730.1"/>
    </source>
</evidence>
<sequence>MSSLLSTAPVKRLFAPALRRLEARGRITAKDTAKSPTTTGSGHDSGVHAEVAELRKQVEALRYELHYTELLFGDLGGRGNRRPTSKQIAHLEKEIRAVTGVESPHAAVVQAYRSIVEVELRGVGRIAGGTMNVLGKLVTTPLLAPPNGQVLEIGTLFGLFSCCMARQMTRYGVDYRLSIVDPLVDVQIQPGRPNGSDRSGSPVSEPVLRANLALGGVPEERVRIRRGYSTDPAARAELSDREYGVVIIDGDHTEEGVRADLEWAEKLVAPGAIVVLDDYGDTKWPGVTKAAEGHLQDSDRFEFLGSVATSAFLRAT</sequence>
<keyword evidence="2" id="KW-0808">Transferase</keyword>
<comment type="caution">
    <text evidence="2">The sequence shown here is derived from an EMBL/GenBank/DDBJ whole genome shotgun (WGS) entry which is preliminary data.</text>
</comment>
<evidence type="ECO:0000313" key="3">
    <source>
        <dbReference type="Proteomes" id="UP001500908"/>
    </source>
</evidence>
<dbReference type="GO" id="GO:0032259">
    <property type="term" value="P:methylation"/>
    <property type="evidence" value="ECO:0007669"/>
    <property type="project" value="UniProtKB-KW"/>
</dbReference>
<keyword evidence="3" id="KW-1185">Reference proteome</keyword>
<dbReference type="EMBL" id="BAABDD010000015">
    <property type="protein sequence ID" value="GAA3750730.1"/>
    <property type="molecule type" value="Genomic_DNA"/>
</dbReference>
<dbReference type="InterPro" id="IPR029063">
    <property type="entry name" value="SAM-dependent_MTases_sf"/>
</dbReference>
<feature type="region of interest" description="Disordered" evidence="1">
    <location>
        <begin position="25"/>
        <end position="47"/>
    </location>
</feature>
<dbReference type="Pfam" id="PF13578">
    <property type="entry name" value="Methyltransf_24"/>
    <property type="match status" value="1"/>
</dbReference>
<reference evidence="3" key="1">
    <citation type="journal article" date="2019" name="Int. J. Syst. Evol. Microbiol.">
        <title>The Global Catalogue of Microorganisms (GCM) 10K type strain sequencing project: providing services to taxonomists for standard genome sequencing and annotation.</title>
        <authorList>
            <consortium name="The Broad Institute Genomics Platform"/>
            <consortium name="The Broad Institute Genome Sequencing Center for Infectious Disease"/>
            <person name="Wu L."/>
            <person name="Ma J."/>
        </authorList>
    </citation>
    <scope>NUCLEOTIDE SEQUENCE [LARGE SCALE GENOMIC DNA]</scope>
    <source>
        <strain evidence="3">JCM 17137</strain>
    </source>
</reference>
<gene>
    <name evidence="2" type="ORF">GCM10022402_32350</name>
</gene>
<accession>A0ABP7FYY7</accession>
<dbReference type="Proteomes" id="UP001500908">
    <property type="component" value="Unassembled WGS sequence"/>
</dbReference>
<evidence type="ECO:0000256" key="1">
    <source>
        <dbReference type="SAM" id="MobiDB-lite"/>
    </source>
</evidence>
<organism evidence="2 3">
    <name type="scientific">Salinactinospora qingdaonensis</name>
    <dbReference type="NCBI Taxonomy" id="702744"/>
    <lineage>
        <taxon>Bacteria</taxon>
        <taxon>Bacillati</taxon>
        <taxon>Actinomycetota</taxon>
        <taxon>Actinomycetes</taxon>
        <taxon>Streptosporangiales</taxon>
        <taxon>Nocardiopsidaceae</taxon>
        <taxon>Salinactinospora</taxon>
    </lineage>
</organism>
<dbReference type="GO" id="GO:0008168">
    <property type="term" value="F:methyltransferase activity"/>
    <property type="evidence" value="ECO:0007669"/>
    <property type="project" value="UniProtKB-KW"/>
</dbReference>
<dbReference type="Gene3D" id="3.40.50.150">
    <property type="entry name" value="Vaccinia Virus protein VP39"/>
    <property type="match status" value="1"/>
</dbReference>